<evidence type="ECO:0000313" key="6">
    <source>
        <dbReference type="EMBL" id="KAE8357464.1"/>
    </source>
</evidence>
<reference evidence="6 7" key="1">
    <citation type="submission" date="2019-04" db="EMBL/GenBank/DDBJ databases">
        <title>Friends and foes A comparative genomics studyof 23 Aspergillus species from section Flavi.</title>
        <authorList>
            <consortium name="DOE Joint Genome Institute"/>
            <person name="Kjaerbolling I."/>
            <person name="Vesth T."/>
            <person name="Frisvad J.C."/>
            <person name="Nybo J.L."/>
            <person name="Theobald S."/>
            <person name="Kildgaard S."/>
            <person name="Isbrandt T."/>
            <person name="Kuo A."/>
            <person name="Sato A."/>
            <person name="Lyhne E.K."/>
            <person name="Kogle M.E."/>
            <person name="Wiebenga A."/>
            <person name="Kun R.S."/>
            <person name="Lubbers R.J."/>
            <person name="Makela M.R."/>
            <person name="Barry K."/>
            <person name="Chovatia M."/>
            <person name="Clum A."/>
            <person name="Daum C."/>
            <person name="Haridas S."/>
            <person name="He G."/>
            <person name="LaButti K."/>
            <person name="Lipzen A."/>
            <person name="Mondo S."/>
            <person name="Riley R."/>
            <person name="Salamov A."/>
            <person name="Simmons B.A."/>
            <person name="Magnuson J.K."/>
            <person name="Henrissat B."/>
            <person name="Mortensen U.H."/>
            <person name="Larsen T.O."/>
            <person name="Devries R.P."/>
            <person name="Grigoriev I.V."/>
            <person name="Machida M."/>
            <person name="Baker S.E."/>
            <person name="Andersen M.R."/>
        </authorList>
    </citation>
    <scope>NUCLEOTIDE SEQUENCE [LARGE SCALE GENOMIC DNA]</scope>
    <source>
        <strain evidence="6 7">CBS 763.97</strain>
    </source>
</reference>
<name>A0A5N6ZIJ4_9EURO</name>
<dbReference type="GO" id="GO:0016740">
    <property type="term" value="F:transferase activity"/>
    <property type="evidence" value="ECO:0007669"/>
    <property type="project" value="UniProtKB-KW"/>
</dbReference>
<comment type="caution">
    <text evidence="4">Lacks conserved residue(s) required for the propagation of feature annotation.</text>
</comment>
<dbReference type="PANTHER" id="PTHR24185">
    <property type="entry name" value="CALCIUM-INDEPENDENT PHOSPHOLIPASE A2-GAMMA"/>
    <property type="match status" value="1"/>
</dbReference>
<sequence length="362" mass="40266">MASRHSDEDHPICLLSLDGGGVRGLSTLLILKKIINGLNKNRRVNGLEEVRLYQVFDLVGGTAAGGLIAIMLGRLKMDIDDCIEAFNCLMENIFTKAPHWTPFSWVLRFLPKWVMSQYDSEKLANEFTCFLDNKSIPKDAPLNEPEPECNVFVRVLSEGPDTIECLRSYTSGESAFDSVTILDATLATSVATGYFHPITISGRQFIDGGIGANNPIEKVESEAKHIYHLGGNELRNRVTCFISIGTGKAHMRAMEGGSLTRPDGMQAAAEDTARKFTSHWAVDEDVNRRVANSYFRLNVDSGLQDIGLHEYTKINLIEHATTVYLEQVEVRVAMDEIVSKLGERLRSRELIRMASQGIVNEE</sequence>
<dbReference type="SUPFAM" id="SSF52151">
    <property type="entry name" value="FabD/lysophospholipase-like"/>
    <property type="match status" value="1"/>
</dbReference>
<dbReference type="GO" id="GO:0047499">
    <property type="term" value="F:calcium-independent phospholipase A2 activity"/>
    <property type="evidence" value="ECO:0007669"/>
    <property type="project" value="TreeGrafter"/>
</dbReference>
<dbReference type="Pfam" id="PF01734">
    <property type="entry name" value="Patatin"/>
    <property type="match status" value="1"/>
</dbReference>
<dbReference type="OrthoDB" id="1658288at2759"/>
<protein>
    <submittedName>
        <fullName evidence="6">Acyl transferase/acyl hydrolase/lysophospholipase</fullName>
    </submittedName>
</protein>
<dbReference type="InterPro" id="IPR002641">
    <property type="entry name" value="PNPLA_dom"/>
</dbReference>
<gene>
    <name evidence="6" type="ORF">BDV27DRAFT_86151</name>
</gene>
<keyword evidence="3" id="KW-0443">Lipid metabolism</keyword>
<dbReference type="GeneID" id="43662240"/>
<dbReference type="AlphaFoldDB" id="A0A5N6ZIJ4"/>
<organism evidence="6 7">
    <name type="scientific">Aspergillus caelatus</name>
    <dbReference type="NCBI Taxonomy" id="61420"/>
    <lineage>
        <taxon>Eukaryota</taxon>
        <taxon>Fungi</taxon>
        <taxon>Dikarya</taxon>
        <taxon>Ascomycota</taxon>
        <taxon>Pezizomycotina</taxon>
        <taxon>Eurotiomycetes</taxon>
        <taxon>Eurotiomycetidae</taxon>
        <taxon>Eurotiales</taxon>
        <taxon>Aspergillaceae</taxon>
        <taxon>Aspergillus</taxon>
        <taxon>Aspergillus subgen. Circumdati</taxon>
    </lineage>
</organism>
<evidence type="ECO:0000256" key="3">
    <source>
        <dbReference type="ARBA" id="ARBA00023098"/>
    </source>
</evidence>
<dbReference type="InterPro" id="IPR016035">
    <property type="entry name" value="Acyl_Trfase/lysoPLipase"/>
</dbReference>
<evidence type="ECO:0000256" key="4">
    <source>
        <dbReference type="PROSITE-ProRule" id="PRU01161"/>
    </source>
</evidence>
<keyword evidence="1 6" id="KW-0378">Hydrolase</keyword>
<keyword evidence="2" id="KW-0442">Lipid degradation</keyword>
<dbReference type="GO" id="GO:0019369">
    <property type="term" value="P:arachidonate metabolic process"/>
    <property type="evidence" value="ECO:0007669"/>
    <property type="project" value="TreeGrafter"/>
</dbReference>
<dbReference type="GO" id="GO:0016020">
    <property type="term" value="C:membrane"/>
    <property type="evidence" value="ECO:0007669"/>
    <property type="project" value="TreeGrafter"/>
</dbReference>
<dbReference type="PROSITE" id="PS51635">
    <property type="entry name" value="PNPLA"/>
    <property type="match status" value="1"/>
</dbReference>
<evidence type="ECO:0000313" key="7">
    <source>
        <dbReference type="Proteomes" id="UP000326268"/>
    </source>
</evidence>
<accession>A0A5N6ZIJ4</accession>
<keyword evidence="6" id="KW-0808">Transferase</keyword>
<feature type="short sequence motif" description="GXGXXG" evidence="4">
    <location>
        <begin position="19"/>
        <end position="24"/>
    </location>
</feature>
<evidence type="ECO:0000256" key="1">
    <source>
        <dbReference type="ARBA" id="ARBA00022801"/>
    </source>
</evidence>
<dbReference type="PANTHER" id="PTHR24185:SF1">
    <property type="entry name" value="CALCIUM-INDEPENDENT PHOSPHOLIPASE A2-GAMMA"/>
    <property type="match status" value="1"/>
</dbReference>
<proteinExistence type="predicted"/>
<keyword evidence="7" id="KW-1185">Reference proteome</keyword>
<evidence type="ECO:0000256" key="2">
    <source>
        <dbReference type="ARBA" id="ARBA00022963"/>
    </source>
</evidence>
<dbReference type="EMBL" id="ML738014">
    <property type="protein sequence ID" value="KAE8357464.1"/>
    <property type="molecule type" value="Genomic_DNA"/>
</dbReference>
<dbReference type="Proteomes" id="UP000326268">
    <property type="component" value="Unassembled WGS sequence"/>
</dbReference>
<feature type="domain" description="PNPLA" evidence="5">
    <location>
        <begin position="15"/>
        <end position="220"/>
    </location>
</feature>
<feature type="short sequence motif" description="DGA/G" evidence="4">
    <location>
        <begin position="207"/>
        <end position="209"/>
    </location>
</feature>
<dbReference type="Gene3D" id="3.40.1090.10">
    <property type="entry name" value="Cytosolic phospholipase A2 catalytic domain"/>
    <property type="match status" value="1"/>
</dbReference>
<dbReference type="RefSeq" id="XP_031920545.1">
    <property type="nucleotide sequence ID" value="XM_032077794.1"/>
</dbReference>
<evidence type="ECO:0000259" key="5">
    <source>
        <dbReference type="PROSITE" id="PS51635"/>
    </source>
</evidence>
<dbReference type="GO" id="GO:0046486">
    <property type="term" value="P:glycerolipid metabolic process"/>
    <property type="evidence" value="ECO:0007669"/>
    <property type="project" value="UniProtKB-ARBA"/>
</dbReference>
<dbReference type="GO" id="GO:0016042">
    <property type="term" value="P:lipid catabolic process"/>
    <property type="evidence" value="ECO:0007669"/>
    <property type="project" value="UniProtKB-KW"/>
</dbReference>